<protein>
    <recommendedName>
        <fullName evidence="4">Two-component signal transduction system YycFG, regulatory protein YycH</fullName>
    </recommendedName>
</protein>
<reference evidence="3" key="1">
    <citation type="submission" date="2017-04" db="EMBL/GenBank/DDBJ databases">
        <authorList>
            <person name="Varghese N."/>
            <person name="Submissions S."/>
        </authorList>
    </citation>
    <scope>NUCLEOTIDE SEQUENCE [LARGE SCALE GENOMIC DNA]</scope>
    <source>
        <strain evidence="3">DSM 20463</strain>
    </source>
</reference>
<keyword evidence="1" id="KW-1133">Transmembrane helix</keyword>
<dbReference type="EMBL" id="FWWR01000009">
    <property type="protein sequence ID" value="SMB87307.1"/>
    <property type="molecule type" value="Genomic_DNA"/>
</dbReference>
<keyword evidence="1" id="KW-0472">Membrane</keyword>
<sequence length="445" mass="51288">MNRAHEYILNIILVGLVALTLFLSNILWIDVKSSHIKSNQRIDESEYATENLFRELLKPQSMVANYNGKHHVIYNFNDIYNSYQQTVYDVFSNSTAKNGQLISKEEYIKLQNIPSLVLLYSSSVDLSIIVNLIGQSESNDSPIPIKEIYLSREFIVVGDGTNHYKFERGVNVDFTLSSLAEENLPDYKNLNEIYQVNKNLYFPSQNYYLLKSVNYSNDLKSLMLQESYVSNLSSRFLNQNDAHIRDIVQDDSHSLIYGNEYLTLYSTGVIEYEDLNPLDTTVRNLYASLKSSISFISNKVGNANIYLSAITPIEKEDNLGYRFSFNLYEDSIPVLINDSQNPYYIEVEAYGERVTHFRQNYRKSISESPALEKVRAVSLERIVELSPTVFTVPFDEVLNNISDICVVYIDNTSHGQTELKPSIFIKYNNRHLFFSMETGRLLMEK</sequence>
<name>A0A1W1V1Q6_PEPAS</name>
<dbReference type="OrthoDB" id="1696612at2"/>
<dbReference type="RefSeq" id="WP_084230677.1">
    <property type="nucleotide sequence ID" value="NZ_FWWR01000009.1"/>
</dbReference>
<accession>A0A1W1V1Q6</accession>
<dbReference type="AlphaFoldDB" id="A0A1W1V1Q6"/>
<proteinExistence type="predicted"/>
<dbReference type="Proteomes" id="UP000192368">
    <property type="component" value="Unassembled WGS sequence"/>
</dbReference>
<keyword evidence="3" id="KW-1185">Reference proteome</keyword>
<feature type="transmembrane region" description="Helical" evidence="1">
    <location>
        <begin position="7"/>
        <end position="29"/>
    </location>
</feature>
<organism evidence="2 3">
    <name type="scientific">Peptoniphilus asaccharolyticus DSM 20463</name>
    <dbReference type="NCBI Taxonomy" id="573058"/>
    <lineage>
        <taxon>Bacteria</taxon>
        <taxon>Bacillati</taxon>
        <taxon>Bacillota</taxon>
        <taxon>Tissierellia</taxon>
        <taxon>Tissierellales</taxon>
        <taxon>Peptoniphilaceae</taxon>
        <taxon>Peptoniphilus</taxon>
    </lineage>
</organism>
<evidence type="ECO:0000313" key="3">
    <source>
        <dbReference type="Proteomes" id="UP000192368"/>
    </source>
</evidence>
<keyword evidence="1" id="KW-0812">Transmembrane</keyword>
<evidence type="ECO:0000313" key="2">
    <source>
        <dbReference type="EMBL" id="SMB87307.1"/>
    </source>
</evidence>
<evidence type="ECO:0008006" key="4">
    <source>
        <dbReference type="Google" id="ProtNLM"/>
    </source>
</evidence>
<dbReference type="STRING" id="573058.SAMN00017477_1076"/>
<gene>
    <name evidence="2" type="ORF">SAMN00017477_1076</name>
</gene>
<evidence type="ECO:0000256" key="1">
    <source>
        <dbReference type="SAM" id="Phobius"/>
    </source>
</evidence>